<dbReference type="InterPro" id="IPR022572">
    <property type="entry name" value="DNA_rep/recomb_RecO_N"/>
</dbReference>
<proteinExistence type="inferred from homology"/>
<dbReference type="Proteomes" id="UP001200334">
    <property type="component" value="Unassembled WGS sequence"/>
</dbReference>
<keyword evidence="3 7" id="KW-0227">DNA damage</keyword>
<dbReference type="InterPro" id="IPR042242">
    <property type="entry name" value="RecO_C"/>
</dbReference>
<dbReference type="GO" id="GO:0006302">
    <property type="term" value="P:double-strand break repair"/>
    <property type="evidence" value="ECO:0007669"/>
    <property type="project" value="TreeGrafter"/>
</dbReference>
<dbReference type="NCBIfam" id="TIGR00613">
    <property type="entry name" value="reco"/>
    <property type="match status" value="1"/>
</dbReference>
<evidence type="ECO:0000313" key="9">
    <source>
        <dbReference type="EMBL" id="AZA16030.1"/>
    </source>
</evidence>
<comment type="function">
    <text evidence="7">Involved in DNA repair and RecF pathway recombination.</text>
</comment>
<protein>
    <recommendedName>
        <fullName evidence="2 7">DNA repair protein RecO</fullName>
    </recommendedName>
    <alternativeName>
        <fullName evidence="6 7">Recombination protein O</fullName>
    </alternativeName>
</protein>
<evidence type="ECO:0000259" key="8">
    <source>
        <dbReference type="Pfam" id="PF11967"/>
    </source>
</evidence>
<dbReference type="Gene3D" id="6.20.220.20">
    <property type="entry name" value="Recombination protein O, zinc-binding domain"/>
    <property type="match status" value="1"/>
</dbReference>
<evidence type="ECO:0000256" key="5">
    <source>
        <dbReference type="ARBA" id="ARBA00023204"/>
    </source>
</evidence>
<dbReference type="AlphaFoldDB" id="A0A3G6JHC8"/>
<keyword evidence="4 7" id="KW-0233">DNA recombination</keyword>
<dbReference type="GO" id="GO:0043590">
    <property type="term" value="C:bacterial nucleoid"/>
    <property type="evidence" value="ECO:0007669"/>
    <property type="project" value="TreeGrafter"/>
</dbReference>
<gene>
    <name evidence="7 9" type="primary">recO</name>
    <name evidence="9" type="ORF">DQL93_05345</name>
    <name evidence="10" type="ORF">LOB85_01990</name>
</gene>
<evidence type="ECO:0000313" key="11">
    <source>
        <dbReference type="Proteomes" id="UP001200334"/>
    </source>
</evidence>
<sequence>MAADLLDVHGLLFKRQQYKEADILAKLWTKELGIVTVIAKGGMRPKSQLAAAVLPFTEGTFGILTRYKGISQLWTYKKLSQHDELFTDLDKNAYLSYLFDLADHAFSEYQKLGGYYDLLLVAFNRIVAGQDPEIIAQIVQLQLLDAFGVAPQLGACVICGKEKGIFDYSIAAGGVVCSDHFRSVNRLHLSPKATALIRTLALLPIRRLGEIQIGEDLKKESRRAIAQIYQATVDLHLPSLRFLNEVRGS</sequence>
<feature type="domain" description="DNA replication/recombination mediator RecO N-terminal" evidence="8">
    <location>
        <begin position="9"/>
        <end position="64"/>
    </location>
</feature>
<dbReference type="InterPro" id="IPR003717">
    <property type="entry name" value="RecO"/>
</dbReference>
<dbReference type="InterPro" id="IPR012340">
    <property type="entry name" value="NA-bd_OB-fold"/>
</dbReference>
<evidence type="ECO:0000256" key="3">
    <source>
        <dbReference type="ARBA" id="ARBA00022763"/>
    </source>
</evidence>
<evidence type="ECO:0000313" key="10">
    <source>
        <dbReference type="EMBL" id="MCD5562940.1"/>
    </source>
</evidence>
<dbReference type="GO" id="GO:0006310">
    <property type="term" value="P:DNA recombination"/>
    <property type="evidence" value="ECO:0007669"/>
    <property type="project" value="UniProtKB-UniRule"/>
</dbReference>
<reference evidence="9" key="1">
    <citation type="submission" date="2018-07" db="EMBL/GenBank/DDBJ databases">
        <authorList>
            <person name="Somerville V."/>
        </authorList>
    </citation>
    <scope>NUCLEOTIDE SEQUENCE</scope>
    <source>
        <strain evidence="9">NWC_2_2</strain>
    </source>
</reference>
<dbReference type="SUPFAM" id="SSF57863">
    <property type="entry name" value="ArfGap/RecO-like zinc finger"/>
    <property type="match status" value="1"/>
</dbReference>
<comment type="similarity">
    <text evidence="1 7">Belongs to the RecO family.</text>
</comment>
<organism evidence="9">
    <name type="scientific">Lactobacillus delbrueckii subsp. lactis</name>
    <dbReference type="NCBI Taxonomy" id="29397"/>
    <lineage>
        <taxon>Bacteria</taxon>
        <taxon>Bacillati</taxon>
        <taxon>Bacillota</taxon>
        <taxon>Bacilli</taxon>
        <taxon>Lactobacillales</taxon>
        <taxon>Lactobacillaceae</taxon>
        <taxon>Lactobacillus</taxon>
    </lineage>
</organism>
<dbReference type="Pfam" id="PF02565">
    <property type="entry name" value="RecO_C"/>
    <property type="match status" value="1"/>
</dbReference>
<keyword evidence="5 7" id="KW-0234">DNA repair</keyword>
<accession>A0A3G6JHC8</accession>
<evidence type="ECO:0000256" key="2">
    <source>
        <dbReference type="ARBA" id="ARBA00021310"/>
    </source>
</evidence>
<evidence type="ECO:0000256" key="7">
    <source>
        <dbReference type="HAMAP-Rule" id="MF_00201"/>
    </source>
</evidence>
<dbReference type="EMBL" id="CP031023">
    <property type="protein sequence ID" value="AZA16030.1"/>
    <property type="molecule type" value="Genomic_DNA"/>
</dbReference>
<dbReference type="PANTHER" id="PTHR33991">
    <property type="entry name" value="DNA REPAIR PROTEIN RECO"/>
    <property type="match status" value="1"/>
</dbReference>
<evidence type="ECO:0000256" key="6">
    <source>
        <dbReference type="ARBA" id="ARBA00033409"/>
    </source>
</evidence>
<reference evidence="10 11" key="2">
    <citation type="submission" date="2021-12" db="EMBL/GenBank/DDBJ databases">
        <title>Antimicrobial susceptibility of Lactobacillus delbrueckii subsp. lactis obtained from milk products and other habitats.</title>
        <authorList>
            <person name="Shani N."/>
        </authorList>
    </citation>
    <scope>NUCLEOTIDE SEQUENCE [LARGE SCALE GENOMIC DNA]</scope>
    <source>
        <strain evidence="10 11">FAM 21755</strain>
    </source>
</reference>
<dbReference type="Gene3D" id="2.40.50.140">
    <property type="entry name" value="Nucleic acid-binding proteins"/>
    <property type="match status" value="1"/>
</dbReference>
<dbReference type="InterPro" id="IPR037278">
    <property type="entry name" value="ARFGAP/RecO"/>
</dbReference>
<dbReference type="EMBL" id="JAJNUY010000005">
    <property type="protein sequence ID" value="MCD5562940.1"/>
    <property type="molecule type" value="Genomic_DNA"/>
</dbReference>
<dbReference type="SUPFAM" id="SSF50249">
    <property type="entry name" value="Nucleic acid-binding proteins"/>
    <property type="match status" value="1"/>
</dbReference>
<dbReference type="PANTHER" id="PTHR33991:SF1">
    <property type="entry name" value="DNA REPAIR PROTEIN RECO"/>
    <property type="match status" value="1"/>
</dbReference>
<dbReference type="HAMAP" id="MF_00201">
    <property type="entry name" value="RecO"/>
    <property type="match status" value="1"/>
</dbReference>
<evidence type="ECO:0000256" key="4">
    <source>
        <dbReference type="ARBA" id="ARBA00023172"/>
    </source>
</evidence>
<name>A0A3G6JHC8_LACDL</name>
<dbReference type="RefSeq" id="WP_003615323.1">
    <property type="nucleotide sequence ID" value="NZ_CP046131.1"/>
</dbReference>
<dbReference type="Pfam" id="PF11967">
    <property type="entry name" value="RecO_N"/>
    <property type="match status" value="1"/>
</dbReference>
<evidence type="ECO:0000256" key="1">
    <source>
        <dbReference type="ARBA" id="ARBA00007452"/>
    </source>
</evidence>
<dbReference type="Gene3D" id="1.20.1440.120">
    <property type="entry name" value="Recombination protein O, C-terminal domain"/>
    <property type="match status" value="1"/>
</dbReference>